<name>A0A830HGI0_9CHLO</name>
<keyword evidence="1" id="KW-1133">Transmembrane helix</keyword>
<comment type="caution">
    <text evidence="2">The sequence shown here is derived from an EMBL/GenBank/DDBJ whole genome shotgun (WGS) entry which is preliminary data.</text>
</comment>
<dbReference type="OrthoDB" id="567881at2759"/>
<keyword evidence="1" id="KW-0812">Transmembrane</keyword>
<keyword evidence="3" id="KW-1185">Reference proteome</keyword>
<evidence type="ECO:0000313" key="3">
    <source>
        <dbReference type="Proteomes" id="UP000660262"/>
    </source>
</evidence>
<evidence type="ECO:0000256" key="1">
    <source>
        <dbReference type="SAM" id="Phobius"/>
    </source>
</evidence>
<evidence type="ECO:0000313" key="2">
    <source>
        <dbReference type="EMBL" id="GHP05633.1"/>
    </source>
</evidence>
<dbReference type="AlphaFoldDB" id="A0A830HGI0"/>
<dbReference type="Proteomes" id="UP000660262">
    <property type="component" value="Unassembled WGS sequence"/>
</dbReference>
<feature type="transmembrane region" description="Helical" evidence="1">
    <location>
        <begin position="167"/>
        <end position="185"/>
    </location>
</feature>
<dbReference type="EMBL" id="BNJQ01000010">
    <property type="protein sequence ID" value="GHP05633.1"/>
    <property type="molecule type" value="Genomic_DNA"/>
</dbReference>
<gene>
    <name evidence="2" type="ORF">PPROV_000438300</name>
</gene>
<protein>
    <submittedName>
        <fullName evidence="2">Uncharacterized protein</fullName>
    </submittedName>
</protein>
<reference evidence="2" key="1">
    <citation type="submission" date="2020-10" db="EMBL/GenBank/DDBJ databases">
        <title>Unveiling of a novel bifunctional photoreceptor, Dualchrome1, isolated from a cosmopolitan green alga.</title>
        <authorList>
            <person name="Suzuki S."/>
            <person name="Kawachi M."/>
        </authorList>
    </citation>
    <scope>NUCLEOTIDE SEQUENCE</scope>
    <source>
        <strain evidence="2">NIES 2893</strain>
    </source>
</reference>
<sequence>MPVRVVRRVVGVGVRGSEPPTGTTTTTSEASEKVRVAFRELYPPNSNQTVKYGVLKADVDVAAIPDESTQAKLREEAAKSLTNINADERERRKQIGTYVLAATAVAAIAMLVTHASPSTRATIALPLFFGSGFYLSGGGVWDVDGTGLQEIEDKSVADAILQKVNNFNVASAVATAVVVAAFCAIPL</sequence>
<accession>A0A830HGI0</accession>
<proteinExistence type="predicted"/>
<feature type="transmembrane region" description="Helical" evidence="1">
    <location>
        <begin position="95"/>
        <end position="115"/>
    </location>
</feature>
<organism evidence="2 3">
    <name type="scientific">Pycnococcus provasolii</name>
    <dbReference type="NCBI Taxonomy" id="41880"/>
    <lineage>
        <taxon>Eukaryota</taxon>
        <taxon>Viridiplantae</taxon>
        <taxon>Chlorophyta</taxon>
        <taxon>Pseudoscourfieldiophyceae</taxon>
        <taxon>Pseudoscourfieldiales</taxon>
        <taxon>Pycnococcaceae</taxon>
        <taxon>Pycnococcus</taxon>
    </lineage>
</organism>
<keyword evidence="1" id="KW-0472">Membrane</keyword>